<dbReference type="PROSITE" id="PS50824">
    <property type="entry name" value="DAPIN"/>
    <property type="match status" value="1"/>
</dbReference>
<proteinExistence type="predicted"/>
<dbReference type="AlphaFoldDB" id="A0A2J8SVD2"/>
<name>A0A2J8SVD2_PONAB</name>
<dbReference type="Gene3D" id="1.10.533.10">
    <property type="entry name" value="Death Domain, Fas"/>
    <property type="match status" value="1"/>
</dbReference>
<feature type="domain" description="Pyrin" evidence="1">
    <location>
        <begin position="3"/>
        <end position="66"/>
    </location>
</feature>
<accession>A0A2J8SVD2</accession>
<dbReference type="EMBL" id="NDHI03003540">
    <property type="protein sequence ID" value="PNJ24728.1"/>
    <property type="molecule type" value="Genomic_DNA"/>
</dbReference>
<comment type="caution">
    <text evidence="2">The sequence shown here is derived from an EMBL/GenBank/DDBJ whole genome shotgun (WGS) entry which is preliminary data.</text>
</comment>
<dbReference type="SUPFAM" id="SSF47986">
    <property type="entry name" value="DEATH domain"/>
    <property type="match status" value="1"/>
</dbReference>
<reference evidence="2" key="1">
    <citation type="submission" date="2017-12" db="EMBL/GenBank/DDBJ databases">
        <title>High-resolution comparative analysis of great ape genomes.</title>
        <authorList>
            <person name="Pollen A."/>
            <person name="Hastie A."/>
            <person name="Hormozdiari F."/>
            <person name="Dougherty M."/>
            <person name="Liu R."/>
            <person name="Chaisson M."/>
            <person name="Hoppe E."/>
            <person name="Hill C."/>
            <person name="Pang A."/>
            <person name="Hillier L."/>
            <person name="Baker C."/>
            <person name="Armstrong J."/>
            <person name="Shendure J."/>
            <person name="Paten B."/>
            <person name="Wilson R."/>
            <person name="Chao H."/>
            <person name="Schneider V."/>
            <person name="Ventura M."/>
            <person name="Kronenberg Z."/>
            <person name="Murali S."/>
            <person name="Gordon D."/>
            <person name="Cantsilieris S."/>
            <person name="Munson K."/>
            <person name="Nelson B."/>
            <person name="Raja A."/>
            <person name="Underwood J."/>
            <person name="Diekhans M."/>
            <person name="Fiddes I."/>
            <person name="Haussler D."/>
            <person name="Eichler E."/>
        </authorList>
    </citation>
    <scope>NUCLEOTIDE SEQUENCE [LARGE SCALE GENOMIC DNA]</scope>
    <source>
        <strain evidence="2">Susie</strain>
    </source>
</reference>
<organism evidence="2">
    <name type="scientific">Pongo abelii</name>
    <name type="common">Sumatran orangutan</name>
    <name type="synonym">Pongo pygmaeus abelii</name>
    <dbReference type="NCBI Taxonomy" id="9601"/>
    <lineage>
        <taxon>Eukaryota</taxon>
        <taxon>Metazoa</taxon>
        <taxon>Chordata</taxon>
        <taxon>Craniata</taxon>
        <taxon>Vertebrata</taxon>
        <taxon>Euteleostomi</taxon>
        <taxon>Mammalia</taxon>
        <taxon>Eutheria</taxon>
        <taxon>Euarchontoglires</taxon>
        <taxon>Primates</taxon>
        <taxon>Haplorrhini</taxon>
        <taxon>Catarrhini</taxon>
        <taxon>Hominidae</taxon>
        <taxon>Pongo</taxon>
    </lineage>
</organism>
<dbReference type="InterPro" id="IPR004020">
    <property type="entry name" value="DAPIN"/>
</dbReference>
<protein>
    <submittedName>
        <fullName evidence="2">NLRP10 isoform 1</fullName>
    </submittedName>
</protein>
<gene>
    <name evidence="2" type="ORF">CR201_G0039789</name>
</gene>
<dbReference type="InterPro" id="IPR011029">
    <property type="entry name" value="DEATH-like_dom_sf"/>
</dbReference>
<dbReference type="Pfam" id="PF02758">
    <property type="entry name" value="PYRIN"/>
    <property type="match status" value="1"/>
</dbReference>
<evidence type="ECO:0000313" key="2">
    <source>
        <dbReference type="EMBL" id="PNJ24728.1"/>
    </source>
</evidence>
<evidence type="ECO:0000259" key="1">
    <source>
        <dbReference type="PROSITE" id="PS50824"/>
    </source>
</evidence>
<sequence>MAMAKARNPREALLWALSDLEENDFKKLKFYLRDMTLSEGQPPLARGELEGLIPVDLAELLISKYG</sequence>
<feature type="non-terminal residue" evidence="2">
    <location>
        <position position="66"/>
    </location>
</feature>